<organism evidence="9 10">
    <name type="scientific">Saccharicrinis fermentans DSM 9555 = JCM 21142</name>
    <dbReference type="NCBI Taxonomy" id="869213"/>
    <lineage>
        <taxon>Bacteria</taxon>
        <taxon>Pseudomonadati</taxon>
        <taxon>Bacteroidota</taxon>
        <taxon>Bacteroidia</taxon>
        <taxon>Marinilabiliales</taxon>
        <taxon>Marinilabiliaceae</taxon>
        <taxon>Saccharicrinis</taxon>
    </lineage>
</organism>
<reference evidence="9 10" key="1">
    <citation type="journal article" date="2014" name="Genome Announc.">
        <title>Draft Genome Sequence of Cytophaga fermentans JCM 21142T, a Facultative Anaerobe Isolated from Marine Mud.</title>
        <authorList>
            <person name="Starns D."/>
            <person name="Oshima K."/>
            <person name="Suda W."/>
            <person name="Iino T."/>
            <person name="Yuki M."/>
            <person name="Inoue J."/>
            <person name="Kitamura K."/>
            <person name="Iida T."/>
            <person name="Darby A."/>
            <person name="Hattori M."/>
            <person name="Ohkuma M."/>
        </authorList>
    </citation>
    <scope>NUCLEOTIDE SEQUENCE [LARGE SCALE GENOMIC DNA]</scope>
    <source>
        <strain evidence="9 10">JCM 21142</strain>
    </source>
</reference>
<dbReference type="STRING" id="869213.GCA_000517085_04137"/>
<feature type="transmembrane region" description="Helical" evidence="7">
    <location>
        <begin position="205"/>
        <end position="224"/>
    </location>
</feature>
<keyword evidence="10" id="KW-1185">Reference proteome</keyword>
<sequence>MKSRSLGVDILKTILAMMIVGLHTGVMVEYGHSLNYFFSSGIFRLAVPIFFLISGYFFCRVNSFGGLKHWGIRLLYLFLFWNTLFILVYLTSSPTIELRKILLFIFVGYHHLWYVQAMFIAGILLYVFKFVFHQSDNRLLLFSMVLYVVGAVLQYMLRFNVLNLGISESHSVHLLYRNGLFFAFPFFCLGYYLKSKNIRGIPLHWFFVSIILFITEVYLCIKFMNPLKGIEMHLALYPLSSILFLYVINTITGTYSTVKIDIGKLSSCVFFIHPLFIVVGKSNNLIGVNLFVFTYVFSLLLAYFVIIPIQRKYLSFIL</sequence>
<feature type="transmembrane region" description="Helical" evidence="7">
    <location>
        <begin position="262"/>
        <end position="280"/>
    </location>
</feature>
<name>W7Y364_9BACT</name>
<feature type="transmembrane region" description="Helical" evidence="7">
    <location>
        <begin position="111"/>
        <end position="132"/>
    </location>
</feature>
<evidence type="ECO:0000256" key="1">
    <source>
        <dbReference type="ARBA" id="ARBA00004651"/>
    </source>
</evidence>
<evidence type="ECO:0000256" key="4">
    <source>
        <dbReference type="ARBA" id="ARBA00022692"/>
    </source>
</evidence>
<feature type="transmembrane region" description="Helical" evidence="7">
    <location>
        <begin position="286"/>
        <end position="306"/>
    </location>
</feature>
<comment type="caution">
    <text evidence="9">The sequence shown here is derived from an EMBL/GenBank/DDBJ whole genome shotgun (WGS) entry which is preliminary data.</text>
</comment>
<feature type="transmembrane region" description="Helical" evidence="7">
    <location>
        <begin position="139"/>
        <end position="156"/>
    </location>
</feature>
<feature type="domain" description="Acyltransferase 3" evidence="8">
    <location>
        <begin position="7"/>
        <end position="305"/>
    </location>
</feature>
<dbReference type="eggNOG" id="COG1835">
    <property type="taxonomic scope" value="Bacteria"/>
</dbReference>
<keyword evidence="4 7" id="KW-0812">Transmembrane</keyword>
<proteinExistence type="inferred from homology"/>
<accession>W7Y364</accession>
<comment type="subcellular location">
    <subcellularLocation>
        <location evidence="1">Cell membrane</location>
        <topology evidence="1">Multi-pass membrane protein</topology>
    </subcellularLocation>
</comment>
<dbReference type="RefSeq" id="WP_027473423.1">
    <property type="nucleotide sequence ID" value="NZ_BAMD01000005.1"/>
</dbReference>
<dbReference type="InterPro" id="IPR002656">
    <property type="entry name" value="Acyl_transf_3_dom"/>
</dbReference>
<evidence type="ECO:0000256" key="7">
    <source>
        <dbReference type="SAM" id="Phobius"/>
    </source>
</evidence>
<dbReference type="PANTHER" id="PTHR40074">
    <property type="entry name" value="O-ACETYLTRANSFERASE WECH"/>
    <property type="match status" value="1"/>
</dbReference>
<feature type="transmembrane region" description="Helical" evidence="7">
    <location>
        <begin position="36"/>
        <end position="58"/>
    </location>
</feature>
<keyword evidence="3" id="KW-1003">Cell membrane</keyword>
<evidence type="ECO:0000256" key="5">
    <source>
        <dbReference type="ARBA" id="ARBA00022989"/>
    </source>
</evidence>
<feature type="transmembrane region" description="Helical" evidence="7">
    <location>
        <begin position="236"/>
        <end position="255"/>
    </location>
</feature>
<evidence type="ECO:0000313" key="10">
    <source>
        <dbReference type="Proteomes" id="UP000019402"/>
    </source>
</evidence>
<feature type="transmembrane region" description="Helical" evidence="7">
    <location>
        <begin position="12"/>
        <end position="30"/>
    </location>
</feature>
<evidence type="ECO:0000313" key="9">
    <source>
        <dbReference type="EMBL" id="GAF02033.1"/>
    </source>
</evidence>
<evidence type="ECO:0000256" key="3">
    <source>
        <dbReference type="ARBA" id="ARBA00022475"/>
    </source>
</evidence>
<dbReference type="PANTHER" id="PTHR40074:SF2">
    <property type="entry name" value="O-ACETYLTRANSFERASE WECH"/>
    <property type="match status" value="1"/>
</dbReference>
<dbReference type="Pfam" id="PF01757">
    <property type="entry name" value="Acyl_transf_3"/>
    <property type="match status" value="1"/>
</dbReference>
<evidence type="ECO:0000256" key="2">
    <source>
        <dbReference type="ARBA" id="ARBA00007400"/>
    </source>
</evidence>
<keyword evidence="5 7" id="KW-1133">Transmembrane helix</keyword>
<gene>
    <name evidence="9" type="ORF">JCM21142_1659</name>
</gene>
<dbReference type="AlphaFoldDB" id="W7Y364"/>
<feature type="transmembrane region" description="Helical" evidence="7">
    <location>
        <begin position="70"/>
        <end position="91"/>
    </location>
</feature>
<dbReference type="EMBL" id="BAMD01000005">
    <property type="protein sequence ID" value="GAF02033.1"/>
    <property type="molecule type" value="Genomic_DNA"/>
</dbReference>
<evidence type="ECO:0000256" key="6">
    <source>
        <dbReference type="ARBA" id="ARBA00023136"/>
    </source>
</evidence>
<protein>
    <recommendedName>
        <fullName evidence="8">Acyltransferase 3 domain-containing protein</fullName>
    </recommendedName>
</protein>
<evidence type="ECO:0000259" key="8">
    <source>
        <dbReference type="Pfam" id="PF01757"/>
    </source>
</evidence>
<dbReference type="Proteomes" id="UP000019402">
    <property type="component" value="Unassembled WGS sequence"/>
</dbReference>
<dbReference type="GO" id="GO:0016413">
    <property type="term" value="F:O-acetyltransferase activity"/>
    <property type="evidence" value="ECO:0007669"/>
    <property type="project" value="TreeGrafter"/>
</dbReference>
<keyword evidence="6 7" id="KW-0472">Membrane</keyword>
<comment type="similarity">
    <text evidence="2">Belongs to the acyltransferase 3 family.</text>
</comment>
<feature type="transmembrane region" description="Helical" evidence="7">
    <location>
        <begin position="176"/>
        <end position="193"/>
    </location>
</feature>
<dbReference type="GO" id="GO:0009246">
    <property type="term" value="P:enterobacterial common antigen biosynthetic process"/>
    <property type="evidence" value="ECO:0007669"/>
    <property type="project" value="TreeGrafter"/>
</dbReference>
<dbReference type="GO" id="GO:0005886">
    <property type="term" value="C:plasma membrane"/>
    <property type="evidence" value="ECO:0007669"/>
    <property type="project" value="UniProtKB-SubCell"/>
</dbReference>